<sequence length="73" mass="7596">MFSTTVLRLLSVMGAVICLVGVALAVTLGIESASRTPASPWLLTATATALIGGLVLTIGSAVTLARRRREDER</sequence>
<reference evidence="2 3" key="1">
    <citation type="submission" date="2019-04" db="EMBL/GenBank/DDBJ databases">
        <title>Microbes associate with the intestines of laboratory mice.</title>
        <authorList>
            <person name="Navarre W."/>
            <person name="Wong E."/>
            <person name="Huang K."/>
            <person name="Tropini C."/>
            <person name="Ng K."/>
            <person name="Yu B."/>
        </authorList>
    </citation>
    <scope>NUCLEOTIDE SEQUENCE [LARGE SCALE GENOMIC DNA]</scope>
    <source>
        <strain evidence="2 3">NM46_B2-13</strain>
    </source>
</reference>
<evidence type="ECO:0000313" key="3">
    <source>
        <dbReference type="Proteomes" id="UP000309893"/>
    </source>
</evidence>
<keyword evidence="1" id="KW-0812">Transmembrane</keyword>
<dbReference type="AlphaFoldDB" id="A0A4S2D558"/>
<proteinExistence type="predicted"/>
<dbReference type="RefSeq" id="WP_135949381.1">
    <property type="nucleotide sequence ID" value="NZ_SRYO01000005.1"/>
</dbReference>
<feature type="transmembrane region" description="Helical" evidence="1">
    <location>
        <begin position="41"/>
        <end position="65"/>
    </location>
</feature>
<name>A0A4S2D558_9MICO</name>
<dbReference type="Proteomes" id="UP000309893">
    <property type="component" value="Unassembled WGS sequence"/>
</dbReference>
<protein>
    <submittedName>
        <fullName evidence="2">Uncharacterized protein</fullName>
    </submittedName>
</protein>
<organism evidence="2 3">
    <name type="scientific">Microbacterium laevaniformans</name>
    <dbReference type="NCBI Taxonomy" id="36807"/>
    <lineage>
        <taxon>Bacteria</taxon>
        <taxon>Bacillati</taxon>
        <taxon>Actinomycetota</taxon>
        <taxon>Actinomycetes</taxon>
        <taxon>Micrococcales</taxon>
        <taxon>Microbacteriaceae</taxon>
        <taxon>Microbacterium</taxon>
    </lineage>
</organism>
<keyword evidence="1" id="KW-0472">Membrane</keyword>
<dbReference type="EMBL" id="SRYO01000005">
    <property type="protein sequence ID" value="TGY36718.1"/>
    <property type="molecule type" value="Genomic_DNA"/>
</dbReference>
<evidence type="ECO:0000256" key="1">
    <source>
        <dbReference type="SAM" id="Phobius"/>
    </source>
</evidence>
<accession>A0A4S2D558</accession>
<keyword evidence="1" id="KW-1133">Transmembrane helix</keyword>
<gene>
    <name evidence="2" type="ORF">E5344_08855</name>
</gene>
<comment type="caution">
    <text evidence="2">The sequence shown here is derived from an EMBL/GenBank/DDBJ whole genome shotgun (WGS) entry which is preliminary data.</text>
</comment>
<evidence type="ECO:0000313" key="2">
    <source>
        <dbReference type="EMBL" id="TGY36718.1"/>
    </source>
</evidence>